<accession>A0A095YB14</accession>
<feature type="transmembrane region" description="Helical" evidence="8">
    <location>
        <begin position="141"/>
        <end position="159"/>
    </location>
</feature>
<dbReference type="SUPFAM" id="SSF81345">
    <property type="entry name" value="ABC transporter involved in vitamin B12 uptake, BtuC"/>
    <property type="match status" value="1"/>
</dbReference>
<comment type="caution">
    <text evidence="9">The sequence shown here is derived from an EMBL/GenBank/DDBJ whole genome shotgun (WGS) entry which is preliminary data.</text>
</comment>
<gene>
    <name evidence="9" type="ORF">HMPREF2128_09805</name>
</gene>
<dbReference type="Pfam" id="PF01032">
    <property type="entry name" value="FecCD"/>
    <property type="match status" value="1"/>
</dbReference>
<sequence length="351" mass="36718">MTHLVPDMRPRNRVSELANSIQEQRGRARIRFTLTLVVLATLTAALWMLSLMFGDSFYTLADVVSVIKGDTVPGASFAVGELRLPRATIAIVAGFAFGVSGIIFQTMLRNQLASPDIIGISAGAAAAGSTMIVLFHASQAAVSTVALMVSLGVAALTYLLALKSGFTGTRLILTGIGIAAMLQAWTTYVLSKASAWDLPTATRWLTGSLNNMSWERGFPLVITVLAVTPLLLIGAHKLSILELGDDVATSLGLRVNLLRGALVVGAVMLIAVATSATGPISFVAFMAGPIAIRIFRPGANLIVPSGLVGALLVLAADLAGQYLFGTRYPVGVITGALGAPFLIYLLVRASR</sequence>
<protein>
    <submittedName>
        <fullName evidence="9">ABC transporter permease</fullName>
    </submittedName>
</protein>
<dbReference type="AlphaFoldDB" id="A0A095YB14"/>
<dbReference type="PANTHER" id="PTHR30472">
    <property type="entry name" value="FERRIC ENTEROBACTIN TRANSPORT SYSTEM PERMEASE PROTEIN"/>
    <property type="match status" value="1"/>
</dbReference>
<feature type="transmembrane region" description="Helical" evidence="8">
    <location>
        <begin position="32"/>
        <end position="53"/>
    </location>
</feature>
<dbReference type="GO" id="GO:0033214">
    <property type="term" value="P:siderophore-iron import into cell"/>
    <property type="evidence" value="ECO:0007669"/>
    <property type="project" value="TreeGrafter"/>
</dbReference>
<keyword evidence="3" id="KW-0813">Transport</keyword>
<reference evidence="9 10" key="1">
    <citation type="submission" date="2014-07" db="EMBL/GenBank/DDBJ databases">
        <authorList>
            <person name="McCorrison J."/>
            <person name="Sanka R."/>
            <person name="Torralba M."/>
            <person name="Gillis M."/>
            <person name="Haft D.H."/>
            <person name="Methe B."/>
            <person name="Sutton G."/>
            <person name="Nelson K.E."/>
        </authorList>
    </citation>
    <scope>NUCLEOTIDE SEQUENCE [LARGE SCALE GENOMIC DNA]</scope>
    <source>
        <strain evidence="9 10">DNF00011</strain>
    </source>
</reference>
<dbReference type="GO" id="GO:0022857">
    <property type="term" value="F:transmembrane transporter activity"/>
    <property type="evidence" value="ECO:0007669"/>
    <property type="project" value="InterPro"/>
</dbReference>
<feature type="transmembrane region" description="Helical" evidence="8">
    <location>
        <begin position="330"/>
        <end position="347"/>
    </location>
</feature>
<dbReference type="GO" id="GO:0005886">
    <property type="term" value="C:plasma membrane"/>
    <property type="evidence" value="ECO:0007669"/>
    <property type="project" value="UniProtKB-SubCell"/>
</dbReference>
<dbReference type="PANTHER" id="PTHR30472:SF24">
    <property type="entry name" value="FERRIC ENTEROBACTIN TRANSPORT SYSTEM PERMEASE PROTEIN FEPG"/>
    <property type="match status" value="1"/>
</dbReference>
<evidence type="ECO:0000256" key="1">
    <source>
        <dbReference type="ARBA" id="ARBA00004651"/>
    </source>
</evidence>
<name>A0A095YB14_9MICC</name>
<evidence type="ECO:0000256" key="6">
    <source>
        <dbReference type="ARBA" id="ARBA00022989"/>
    </source>
</evidence>
<dbReference type="Proteomes" id="UP000053528">
    <property type="component" value="Unassembled WGS sequence"/>
</dbReference>
<proteinExistence type="inferred from homology"/>
<evidence type="ECO:0000256" key="3">
    <source>
        <dbReference type="ARBA" id="ARBA00022448"/>
    </source>
</evidence>
<keyword evidence="4" id="KW-1003">Cell membrane</keyword>
<evidence type="ECO:0000256" key="8">
    <source>
        <dbReference type="SAM" id="Phobius"/>
    </source>
</evidence>
<evidence type="ECO:0000256" key="4">
    <source>
        <dbReference type="ARBA" id="ARBA00022475"/>
    </source>
</evidence>
<keyword evidence="5 8" id="KW-0812">Transmembrane</keyword>
<dbReference type="EMBL" id="JRNH01000032">
    <property type="protein sequence ID" value="KGF19393.1"/>
    <property type="molecule type" value="Genomic_DNA"/>
</dbReference>
<feature type="transmembrane region" description="Helical" evidence="8">
    <location>
        <begin position="117"/>
        <end position="135"/>
    </location>
</feature>
<dbReference type="Gene3D" id="1.10.3470.10">
    <property type="entry name" value="ABC transporter involved in vitamin B12 uptake, BtuC"/>
    <property type="match status" value="1"/>
</dbReference>
<comment type="subcellular location">
    <subcellularLocation>
        <location evidence="1">Cell membrane</location>
        <topology evidence="1">Multi-pass membrane protein</topology>
    </subcellularLocation>
</comment>
<evidence type="ECO:0000256" key="7">
    <source>
        <dbReference type="ARBA" id="ARBA00023136"/>
    </source>
</evidence>
<evidence type="ECO:0000313" key="9">
    <source>
        <dbReference type="EMBL" id="KGF19393.1"/>
    </source>
</evidence>
<keyword evidence="6 8" id="KW-1133">Transmembrane helix</keyword>
<dbReference type="InterPro" id="IPR037294">
    <property type="entry name" value="ABC_BtuC-like"/>
</dbReference>
<evidence type="ECO:0000313" key="10">
    <source>
        <dbReference type="Proteomes" id="UP000053528"/>
    </source>
</evidence>
<dbReference type="CDD" id="cd06550">
    <property type="entry name" value="TM_ABC_iron-siderophores_like"/>
    <property type="match status" value="1"/>
</dbReference>
<comment type="similarity">
    <text evidence="2">Belongs to the binding-protein-dependent transport system permease family. FecCD subfamily.</text>
</comment>
<evidence type="ECO:0000256" key="5">
    <source>
        <dbReference type="ARBA" id="ARBA00022692"/>
    </source>
</evidence>
<organism evidence="9 10">
    <name type="scientific">Pseudoglutamicibacter albus DNF00011</name>
    <dbReference type="NCBI Taxonomy" id="1401063"/>
    <lineage>
        <taxon>Bacteria</taxon>
        <taxon>Bacillati</taxon>
        <taxon>Actinomycetota</taxon>
        <taxon>Actinomycetes</taxon>
        <taxon>Micrococcales</taxon>
        <taxon>Micrococcaceae</taxon>
        <taxon>Pseudoglutamicibacter</taxon>
    </lineage>
</organism>
<feature type="transmembrane region" description="Helical" evidence="8">
    <location>
        <begin position="217"/>
        <end position="235"/>
    </location>
</feature>
<keyword evidence="7 8" id="KW-0472">Membrane</keyword>
<evidence type="ECO:0000256" key="2">
    <source>
        <dbReference type="ARBA" id="ARBA00007935"/>
    </source>
</evidence>
<feature type="transmembrane region" description="Helical" evidence="8">
    <location>
        <begin position="302"/>
        <end position="324"/>
    </location>
</feature>
<dbReference type="InterPro" id="IPR000522">
    <property type="entry name" value="ABC_transptr_permease_BtuC"/>
</dbReference>
<feature type="transmembrane region" description="Helical" evidence="8">
    <location>
        <begin position="87"/>
        <end position="105"/>
    </location>
</feature>